<evidence type="ECO:0000313" key="1">
    <source>
        <dbReference type="EMBL" id="MFC3895452.1"/>
    </source>
</evidence>
<name>A0ABV8C0H9_9PSEU</name>
<accession>A0ABV8C0H9</accession>
<evidence type="ECO:0000313" key="2">
    <source>
        <dbReference type="Proteomes" id="UP001595690"/>
    </source>
</evidence>
<evidence type="ECO:0008006" key="3">
    <source>
        <dbReference type="Google" id="ProtNLM"/>
    </source>
</evidence>
<gene>
    <name evidence="1" type="ORF">ACFOWZ_28565</name>
</gene>
<dbReference type="EMBL" id="JBHRZI010000024">
    <property type="protein sequence ID" value="MFC3895452.1"/>
    <property type="molecule type" value="Genomic_DNA"/>
</dbReference>
<dbReference type="RefSeq" id="WP_382377004.1">
    <property type="nucleotide sequence ID" value="NZ_JBHRZI010000024.1"/>
</dbReference>
<keyword evidence="2" id="KW-1185">Reference proteome</keyword>
<organism evidence="1 2">
    <name type="scientific">Lentzea rhizosphaerae</name>
    <dbReference type="NCBI Taxonomy" id="2041025"/>
    <lineage>
        <taxon>Bacteria</taxon>
        <taxon>Bacillati</taxon>
        <taxon>Actinomycetota</taxon>
        <taxon>Actinomycetes</taxon>
        <taxon>Pseudonocardiales</taxon>
        <taxon>Pseudonocardiaceae</taxon>
        <taxon>Lentzea</taxon>
    </lineage>
</organism>
<proteinExistence type="predicted"/>
<comment type="caution">
    <text evidence="1">The sequence shown here is derived from an EMBL/GenBank/DDBJ whole genome shotgun (WGS) entry which is preliminary data.</text>
</comment>
<protein>
    <recommendedName>
        <fullName evidence="3">SMI1 / KNR4 family (SUKH-1)</fullName>
    </recommendedName>
</protein>
<sequence>MNGFDHERWLTSMNELSAALTSGFREKFGYPPGKNEVTPAAGPLPEGAEDLPTPLVEFFRHVEEVSLPDLHTGVFITGARHTVSGRDGRQPVRIDGPEAVDVVTFAADGGGTLFALGLPDGAPVYRLPPSALDRAGVYDNHDSRAQVVAATLPEFLTGLHDFLAAEITRR</sequence>
<reference evidence="2" key="1">
    <citation type="journal article" date="2019" name="Int. J. Syst. Evol. Microbiol.">
        <title>The Global Catalogue of Microorganisms (GCM) 10K type strain sequencing project: providing services to taxonomists for standard genome sequencing and annotation.</title>
        <authorList>
            <consortium name="The Broad Institute Genomics Platform"/>
            <consortium name="The Broad Institute Genome Sequencing Center for Infectious Disease"/>
            <person name="Wu L."/>
            <person name="Ma J."/>
        </authorList>
    </citation>
    <scope>NUCLEOTIDE SEQUENCE [LARGE SCALE GENOMIC DNA]</scope>
    <source>
        <strain evidence="2">CGMCC 4.7405</strain>
    </source>
</reference>
<dbReference type="Proteomes" id="UP001595690">
    <property type="component" value="Unassembled WGS sequence"/>
</dbReference>